<dbReference type="AlphaFoldDB" id="A0A448X4J1"/>
<dbReference type="Proteomes" id="UP000784294">
    <property type="component" value="Unassembled WGS sequence"/>
</dbReference>
<gene>
    <name evidence="1" type="ORF">PXEA_LOCUS21291</name>
</gene>
<accession>A0A448X4J1</accession>
<proteinExistence type="predicted"/>
<name>A0A448X4J1_9PLAT</name>
<sequence>MRQAKHRVATTSCNSRRQILHLAGKLSRSAPYKRRVETLSRTGVAHSKVSYMKNTTQGFFQLVQALTGNWYGPVLPRFSFYRAGCGLGLEARMLVRSLRLDNSGAAITKRRLPTERQDPAKKLKLERSY</sequence>
<protein>
    <submittedName>
        <fullName evidence="1">Uncharacterized protein</fullName>
    </submittedName>
</protein>
<organism evidence="1 2">
    <name type="scientific">Protopolystoma xenopodis</name>
    <dbReference type="NCBI Taxonomy" id="117903"/>
    <lineage>
        <taxon>Eukaryota</taxon>
        <taxon>Metazoa</taxon>
        <taxon>Spiralia</taxon>
        <taxon>Lophotrochozoa</taxon>
        <taxon>Platyhelminthes</taxon>
        <taxon>Monogenea</taxon>
        <taxon>Polyopisthocotylea</taxon>
        <taxon>Polystomatidea</taxon>
        <taxon>Polystomatidae</taxon>
        <taxon>Protopolystoma</taxon>
    </lineage>
</organism>
<dbReference type="EMBL" id="CAAALY010090377">
    <property type="protein sequence ID" value="VEL27851.1"/>
    <property type="molecule type" value="Genomic_DNA"/>
</dbReference>
<comment type="caution">
    <text evidence="1">The sequence shown here is derived from an EMBL/GenBank/DDBJ whole genome shotgun (WGS) entry which is preliminary data.</text>
</comment>
<keyword evidence="2" id="KW-1185">Reference proteome</keyword>
<evidence type="ECO:0000313" key="2">
    <source>
        <dbReference type="Proteomes" id="UP000784294"/>
    </source>
</evidence>
<evidence type="ECO:0000313" key="1">
    <source>
        <dbReference type="EMBL" id="VEL27851.1"/>
    </source>
</evidence>
<reference evidence="1" key="1">
    <citation type="submission" date="2018-11" db="EMBL/GenBank/DDBJ databases">
        <authorList>
            <consortium name="Pathogen Informatics"/>
        </authorList>
    </citation>
    <scope>NUCLEOTIDE SEQUENCE</scope>
</reference>